<name>A0A087TAG2_STEMI</name>
<reference evidence="1 2" key="1">
    <citation type="submission" date="2013-11" db="EMBL/GenBank/DDBJ databases">
        <title>Genome sequencing of Stegodyphus mimosarum.</title>
        <authorList>
            <person name="Bechsgaard J."/>
        </authorList>
    </citation>
    <scope>NUCLEOTIDE SEQUENCE [LARGE SCALE GENOMIC DNA]</scope>
</reference>
<feature type="non-terminal residue" evidence="1">
    <location>
        <position position="59"/>
    </location>
</feature>
<dbReference type="Gene3D" id="3.40.30.10">
    <property type="entry name" value="Glutaredoxin"/>
    <property type="match status" value="1"/>
</dbReference>
<dbReference type="PANTHER" id="PTHR46472:SF1">
    <property type="entry name" value="NUCLEOREDOXIN"/>
    <property type="match status" value="1"/>
</dbReference>
<dbReference type="AlphaFoldDB" id="A0A087TAG2"/>
<keyword evidence="2" id="KW-1185">Reference proteome</keyword>
<dbReference type="STRING" id="407821.A0A087TAG2"/>
<gene>
    <name evidence="1" type="ORF">X975_25735</name>
</gene>
<evidence type="ECO:0000313" key="2">
    <source>
        <dbReference type="Proteomes" id="UP000054359"/>
    </source>
</evidence>
<dbReference type="GO" id="GO:0005634">
    <property type="term" value="C:nucleus"/>
    <property type="evidence" value="ECO:0007669"/>
    <property type="project" value="TreeGrafter"/>
</dbReference>
<proteinExistence type="predicted"/>
<dbReference type="GO" id="GO:0004791">
    <property type="term" value="F:thioredoxin-disulfide reductase (NADPH) activity"/>
    <property type="evidence" value="ECO:0007669"/>
    <property type="project" value="TreeGrafter"/>
</dbReference>
<organism evidence="1 2">
    <name type="scientific">Stegodyphus mimosarum</name>
    <name type="common">African social velvet spider</name>
    <dbReference type="NCBI Taxonomy" id="407821"/>
    <lineage>
        <taxon>Eukaryota</taxon>
        <taxon>Metazoa</taxon>
        <taxon>Ecdysozoa</taxon>
        <taxon>Arthropoda</taxon>
        <taxon>Chelicerata</taxon>
        <taxon>Arachnida</taxon>
        <taxon>Araneae</taxon>
        <taxon>Araneomorphae</taxon>
        <taxon>Entelegynae</taxon>
        <taxon>Eresoidea</taxon>
        <taxon>Eresidae</taxon>
        <taxon>Stegodyphus</taxon>
    </lineage>
</organism>
<dbReference type="Proteomes" id="UP000054359">
    <property type="component" value="Unassembled WGS sequence"/>
</dbReference>
<dbReference type="SUPFAM" id="SSF52833">
    <property type="entry name" value="Thioredoxin-like"/>
    <property type="match status" value="1"/>
</dbReference>
<accession>A0A087TAG2</accession>
<dbReference type="PANTHER" id="PTHR46472">
    <property type="entry name" value="NUCLEOREDOXIN"/>
    <property type="match status" value="1"/>
</dbReference>
<dbReference type="InterPro" id="IPR036249">
    <property type="entry name" value="Thioredoxin-like_sf"/>
</dbReference>
<sequence length="59" mass="6918">MPWLAVPYNEEKRRKELAYLYGVGGIPCLIILDENNHVITKEGRMEVNEDPDGEDFPWR</sequence>
<dbReference type="EMBL" id="KK114294">
    <property type="protein sequence ID" value="KFM62101.1"/>
    <property type="molecule type" value="Genomic_DNA"/>
</dbReference>
<dbReference type="OrthoDB" id="189920at2759"/>
<protein>
    <submittedName>
        <fullName evidence="1">Nucleoredoxin</fullName>
    </submittedName>
</protein>
<evidence type="ECO:0000313" key="1">
    <source>
        <dbReference type="EMBL" id="KFM62101.1"/>
    </source>
</evidence>
<dbReference type="GO" id="GO:0030178">
    <property type="term" value="P:negative regulation of Wnt signaling pathway"/>
    <property type="evidence" value="ECO:0007669"/>
    <property type="project" value="TreeGrafter"/>
</dbReference>
<dbReference type="GO" id="GO:0031397">
    <property type="term" value="P:negative regulation of protein ubiquitination"/>
    <property type="evidence" value="ECO:0007669"/>
    <property type="project" value="TreeGrafter"/>
</dbReference>